<evidence type="ECO:0000256" key="1">
    <source>
        <dbReference type="SAM" id="MobiDB-lite"/>
    </source>
</evidence>
<evidence type="ECO:0000313" key="4">
    <source>
        <dbReference type="Proteomes" id="UP001345013"/>
    </source>
</evidence>
<sequence length="304" mass="34853">MPNKVFEAYMHICRAYQSQRDEIYLIGFSRGAHVAKCVAHFILNFGVLQGVPEDKAREYFEQWLKRLQNPGDNSTVQVRAQHEAFLFKDVRIRACALFDTVDTMFASNDALKAVDHRLSSNIDHAIQALALSEHRDLFRQVSWYQEELLRDNTSTRLQQCWFNGCHLHVGGGGGQDYISLVPLFWMASQLYELGLDFDRAKLTKNTELVKVLPNPGQRPMARRFSTLGSQKHLDGQKLGPQDTLVRHTIAALDPILKRLAQEPDKVAVLGQAVADYTQKKIRKGRSKHKEMQRRVKNKVNWQTP</sequence>
<organism evidence="3 4">
    <name type="scientific">Lithohypha guttulata</name>
    <dbReference type="NCBI Taxonomy" id="1690604"/>
    <lineage>
        <taxon>Eukaryota</taxon>
        <taxon>Fungi</taxon>
        <taxon>Dikarya</taxon>
        <taxon>Ascomycota</taxon>
        <taxon>Pezizomycotina</taxon>
        <taxon>Eurotiomycetes</taxon>
        <taxon>Chaetothyriomycetidae</taxon>
        <taxon>Chaetothyriales</taxon>
        <taxon>Trichomeriaceae</taxon>
        <taxon>Lithohypha</taxon>
    </lineage>
</organism>
<dbReference type="PANTHER" id="PTHR33840:SF1">
    <property type="entry name" value="TLE1 PHOSPHOLIPASE DOMAIN-CONTAINING PROTEIN"/>
    <property type="match status" value="1"/>
</dbReference>
<feature type="domain" description="T6SS Phospholipase effector Tle1-like catalytic" evidence="2">
    <location>
        <begin position="3"/>
        <end position="189"/>
    </location>
</feature>
<keyword evidence="4" id="KW-1185">Reference proteome</keyword>
<reference evidence="3 4" key="1">
    <citation type="submission" date="2023-08" db="EMBL/GenBank/DDBJ databases">
        <title>Black Yeasts Isolated from many extreme environments.</title>
        <authorList>
            <person name="Coleine C."/>
            <person name="Stajich J.E."/>
            <person name="Selbmann L."/>
        </authorList>
    </citation>
    <scope>NUCLEOTIDE SEQUENCE [LARGE SCALE GENOMIC DNA]</scope>
    <source>
        <strain evidence="3 4">CCFEE 5885</strain>
    </source>
</reference>
<evidence type="ECO:0000259" key="2">
    <source>
        <dbReference type="Pfam" id="PF09994"/>
    </source>
</evidence>
<dbReference type="EMBL" id="JAVRRG010000061">
    <property type="protein sequence ID" value="KAK5092261.1"/>
    <property type="molecule type" value="Genomic_DNA"/>
</dbReference>
<name>A0ABR0KA47_9EURO</name>
<accession>A0ABR0KA47</accession>
<evidence type="ECO:0000313" key="3">
    <source>
        <dbReference type="EMBL" id="KAK5092261.1"/>
    </source>
</evidence>
<dbReference type="PANTHER" id="PTHR33840">
    <property type="match status" value="1"/>
</dbReference>
<protein>
    <recommendedName>
        <fullName evidence="2">T6SS Phospholipase effector Tle1-like catalytic domain-containing protein</fullName>
    </recommendedName>
</protein>
<dbReference type="InterPro" id="IPR018712">
    <property type="entry name" value="Tle1-like_cat"/>
</dbReference>
<feature type="compositionally biased region" description="Basic residues" evidence="1">
    <location>
        <begin position="283"/>
        <end position="297"/>
    </location>
</feature>
<dbReference type="Pfam" id="PF09994">
    <property type="entry name" value="T6SS_Tle1-like_cat"/>
    <property type="match status" value="1"/>
</dbReference>
<gene>
    <name evidence="3" type="ORF">LTR24_005398</name>
</gene>
<feature type="region of interest" description="Disordered" evidence="1">
    <location>
        <begin position="283"/>
        <end position="304"/>
    </location>
</feature>
<proteinExistence type="predicted"/>
<comment type="caution">
    <text evidence="3">The sequence shown here is derived from an EMBL/GenBank/DDBJ whole genome shotgun (WGS) entry which is preliminary data.</text>
</comment>
<dbReference type="Proteomes" id="UP001345013">
    <property type="component" value="Unassembled WGS sequence"/>
</dbReference>